<name>A0A9Q0LTJ3_ANAIG</name>
<feature type="region of interest" description="Disordered" evidence="4">
    <location>
        <begin position="186"/>
        <end position="212"/>
    </location>
</feature>
<organism evidence="7 8">
    <name type="scientific">Anaeramoeba ignava</name>
    <name type="common">Anaerobic marine amoeba</name>
    <dbReference type="NCBI Taxonomy" id="1746090"/>
    <lineage>
        <taxon>Eukaryota</taxon>
        <taxon>Metamonada</taxon>
        <taxon>Anaeramoebidae</taxon>
        <taxon>Anaeramoeba</taxon>
    </lineage>
</organism>
<feature type="domain" description="PH" evidence="6">
    <location>
        <begin position="439"/>
        <end position="533"/>
    </location>
</feature>
<dbReference type="InterPro" id="IPR001452">
    <property type="entry name" value="SH3_domain"/>
</dbReference>
<evidence type="ECO:0000256" key="3">
    <source>
        <dbReference type="SAM" id="Coils"/>
    </source>
</evidence>
<gene>
    <name evidence="7" type="ORF">M0811_14705</name>
</gene>
<dbReference type="SMART" id="SM00326">
    <property type="entry name" value="SH3"/>
    <property type="match status" value="1"/>
</dbReference>
<dbReference type="InterPro" id="IPR011993">
    <property type="entry name" value="PH-like_dom_sf"/>
</dbReference>
<evidence type="ECO:0000259" key="5">
    <source>
        <dbReference type="PROSITE" id="PS50002"/>
    </source>
</evidence>
<keyword evidence="3" id="KW-0175">Coiled coil</keyword>
<evidence type="ECO:0000313" key="7">
    <source>
        <dbReference type="EMBL" id="KAJ5078752.1"/>
    </source>
</evidence>
<evidence type="ECO:0000256" key="2">
    <source>
        <dbReference type="PROSITE-ProRule" id="PRU00192"/>
    </source>
</evidence>
<dbReference type="CDD" id="cd00821">
    <property type="entry name" value="PH"/>
    <property type="match status" value="1"/>
</dbReference>
<accession>A0A9Q0LTJ3</accession>
<dbReference type="Gene3D" id="2.30.29.30">
    <property type="entry name" value="Pleckstrin-homology domain (PH domain)/Phosphotyrosine-binding domain (PTB)"/>
    <property type="match status" value="3"/>
</dbReference>
<evidence type="ECO:0000256" key="4">
    <source>
        <dbReference type="SAM" id="MobiDB-lite"/>
    </source>
</evidence>
<evidence type="ECO:0000256" key="1">
    <source>
        <dbReference type="ARBA" id="ARBA00022443"/>
    </source>
</evidence>
<evidence type="ECO:0000313" key="8">
    <source>
        <dbReference type="Proteomes" id="UP001149090"/>
    </source>
</evidence>
<reference evidence="7" key="1">
    <citation type="submission" date="2022-10" db="EMBL/GenBank/DDBJ databases">
        <title>Novel sulphate-reducing endosymbionts in the free-living metamonad Anaeramoeba.</title>
        <authorList>
            <person name="Jerlstrom-Hultqvist J."/>
            <person name="Cepicka I."/>
            <person name="Gallot-Lavallee L."/>
            <person name="Salas-Leiva D."/>
            <person name="Curtis B.A."/>
            <person name="Zahonova K."/>
            <person name="Pipaliya S."/>
            <person name="Dacks J."/>
            <person name="Roger A.J."/>
        </authorList>
    </citation>
    <scope>NUCLEOTIDE SEQUENCE</scope>
    <source>
        <strain evidence="7">BMAN</strain>
    </source>
</reference>
<dbReference type="Pfam" id="PF00018">
    <property type="entry name" value="SH3_1"/>
    <property type="match status" value="1"/>
</dbReference>
<feature type="coiled-coil region" evidence="3">
    <location>
        <begin position="1071"/>
        <end position="1098"/>
    </location>
</feature>
<dbReference type="SMART" id="SM00233">
    <property type="entry name" value="PH"/>
    <property type="match status" value="3"/>
</dbReference>
<evidence type="ECO:0000259" key="6">
    <source>
        <dbReference type="PROSITE" id="PS50003"/>
    </source>
</evidence>
<feature type="domain" description="SH3" evidence="5">
    <location>
        <begin position="4"/>
        <end position="65"/>
    </location>
</feature>
<comment type="caution">
    <text evidence="7">The sequence shown here is derived from an EMBL/GenBank/DDBJ whole genome shotgun (WGS) entry which is preliminary data.</text>
</comment>
<dbReference type="PROSITE" id="PS50003">
    <property type="entry name" value="PH_DOMAIN"/>
    <property type="match status" value="2"/>
</dbReference>
<dbReference type="Gene3D" id="2.30.30.40">
    <property type="entry name" value="SH3 Domains"/>
    <property type="match status" value="1"/>
</dbReference>
<dbReference type="InterPro" id="IPR001849">
    <property type="entry name" value="PH_domain"/>
</dbReference>
<proteinExistence type="predicted"/>
<dbReference type="Proteomes" id="UP001149090">
    <property type="component" value="Unassembled WGS sequence"/>
</dbReference>
<feature type="domain" description="PH" evidence="6">
    <location>
        <begin position="124"/>
        <end position="250"/>
    </location>
</feature>
<dbReference type="Pfam" id="PF00169">
    <property type="entry name" value="PH"/>
    <property type="match status" value="2"/>
</dbReference>
<dbReference type="InterPro" id="IPR036028">
    <property type="entry name" value="SH3-like_dom_sf"/>
</dbReference>
<sequence>MILNINQKAIARFNYASTDPKVLFFNENDEIIINEQINKKWVKGKLVKNNIEGIFPLNYVKLQNPIDPKLDPKLKYQKNFNQETMEIFLTDLNPETSYLESALIKKQTVPLIKLYKPTRLPLFPFSRKGWLMIGSSNGKWKKKYCVLENLSLRYFPSEKENENEMKSIYIDKIMCVIRDSFQKTEKNSDSKTKANSNQKSKSKSKSKSNNKNDENFTFRIITKNQKNYHFQANSKKEMDDWINIICLFHDLLKFCSYSSTTEDIPTLKSLIQLMEIVYRRILEIKSKNNDQENEEIQTTSKTIELWMNLLLFKYYLVLKDKFNGESYAISIRDQESEAQHDLELRKYDYLKILFAKQEEKWIGKGEKSDGYFTQESIALLAFDSNQENGQKSDDKFDDEPLFFEGKETRNFVSNDLPEGFLINKALSILNYETKTNEFVIQKNGILCYETTQGWKKKYLILNNFYLNIYASDKEKNPEQTILLDKTTKIEKLQPKDKKNIFAISTKEYAIFKFYSTNLFVIQEWIQMIQISIYLLNIYEPINSENREIESKIHEIEELLKWIQESILNSEILISSLRKMENVGFFQNVSRRLSSSRKNEKNTILQDFQNQPFLQRPRQKIRKERSLLSTTSKNQTEEERRKTIENLLDLVDDEIAKEQNEESNSPQKNILKPGIVRLNTDKKVTKRNIYELERYRRRIPKTPTKNINDVSYYRNIRISSLFLEISLFKKIKRKLVKILGRLKFPNLSNDAFIGFTLSNTKIEPSNSSSHLNQKNILKHDIVKKQVLKKEIAKPQEIKKDEWFQIEIENENENQESRFLNIKYQNEIWQIEKSKVMNFKIESDFNVFKIDNNNNLSNSQDNETIQLKIDILELEKLKLTQKEAISPHSPLSKRVAPVRFTYSFLSDLETNSRSRIYSFNLNNLPRKKSIQLSHYYFEKWKQINLNDEQQFPIYCSDSLLFLSNKKWITRWIMLNNWILSVNKSNYSPKPEKIYDLRDIISIKKEKSLFGQNNVLTIQMPDIIISLASEDILKNRSWVDQISALFNFIRFIASENNERKEEVDIIIYRLKSLLDWIQQQLKNYQKEKEEHETMIQLYKEIDSQTTFSFEKRIEICDYKTNHLIHWRKKILKRLLDTKLPERNRINFYGYIWKNFPQKLMKQKLDEKIITNYEKGDWIILNINNEKTKKFDLNELIHSDQEFIEGMIIRTKEKGSIFKKHVHLVEEIEVKKEEQKNEDDIFQIIPETKDRKEKEKEMAFDTESINEKEPPVHKTGAVYLSRSRLKLSSRWKIRSIEINGYNLNICHIDTNKQKILFAFSAEEEQKDWLQNFQILNYFLFLSNIVVEYNYTVSNNTDNKDGNHIHQNRNENLESIKKMYHNVEQRKELLYKSAFQNRHFTPFKQGQLRQFLNKRRKSWIYYSHP</sequence>
<dbReference type="SUPFAM" id="SSF50044">
    <property type="entry name" value="SH3-domain"/>
    <property type="match status" value="1"/>
</dbReference>
<dbReference type="EMBL" id="JAPDFW010000045">
    <property type="protein sequence ID" value="KAJ5078752.1"/>
    <property type="molecule type" value="Genomic_DNA"/>
</dbReference>
<dbReference type="SUPFAM" id="SSF50729">
    <property type="entry name" value="PH domain-like"/>
    <property type="match status" value="3"/>
</dbReference>
<keyword evidence="8" id="KW-1185">Reference proteome</keyword>
<keyword evidence="1 2" id="KW-0728">SH3 domain</keyword>
<protein>
    <submittedName>
        <fullName evidence="7">Growth protein (Boi2)</fullName>
    </submittedName>
</protein>
<dbReference type="PROSITE" id="PS50002">
    <property type="entry name" value="SH3"/>
    <property type="match status" value="1"/>
</dbReference>